<feature type="domain" description="DUF4367" evidence="2">
    <location>
        <begin position="155"/>
        <end position="271"/>
    </location>
</feature>
<evidence type="ECO:0000259" key="2">
    <source>
        <dbReference type="Pfam" id="PF14285"/>
    </source>
</evidence>
<accession>A0A6N2REI7</accession>
<dbReference type="Pfam" id="PF14285">
    <property type="entry name" value="DUF4367"/>
    <property type="match status" value="1"/>
</dbReference>
<keyword evidence="1" id="KW-1133">Transmembrane helix</keyword>
<reference evidence="3" key="1">
    <citation type="submission" date="2019-11" db="EMBL/GenBank/DDBJ databases">
        <authorList>
            <person name="Feng L."/>
        </authorList>
    </citation>
    <scope>NUCLEOTIDE SEQUENCE</scope>
    <source>
        <strain evidence="3">CnexileLFYP112</strain>
    </source>
</reference>
<protein>
    <recommendedName>
        <fullName evidence="2">DUF4367 domain-containing protein</fullName>
    </recommendedName>
</protein>
<sequence>MDEEMKRFLQEELKKEADQIMREVEADPEVADLTAPSEIDQKLYEQIKQYKEEHYAPEETLSGEQQELIRLGKIYKRKQKRRKYVVLAAAVVSAFAVGITSFGGPERIFHKFNWNIGDREQTNFDSDDEDIVAAKASEEEEAYQKIKDEFGIEPVRMYYLPANMKFQDVIIYREMQNIQIIYTDGDDENKTLRYQVSTSYRDASNGLDVEDSLIKEERVEVKGVPIKIKYYQIEQGNSERISAMFEHQDIQYLLSINNIKADEFEKILKNLNFFEKQR</sequence>
<name>A0A6N2REI7_9FIRM</name>
<feature type="transmembrane region" description="Helical" evidence="1">
    <location>
        <begin position="84"/>
        <end position="103"/>
    </location>
</feature>
<organism evidence="3">
    <name type="scientific">[Clostridium] nexile</name>
    <dbReference type="NCBI Taxonomy" id="29361"/>
    <lineage>
        <taxon>Bacteria</taxon>
        <taxon>Bacillati</taxon>
        <taxon>Bacillota</taxon>
        <taxon>Clostridia</taxon>
        <taxon>Lachnospirales</taxon>
        <taxon>Lachnospiraceae</taxon>
        <taxon>Tyzzerella</taxon>
    </lineage>
</organism>
<dbReference type="InterPro" id="IPR025377">
    <property type="entry name" value="DUF4367"/>
</dbReference>
<dbReference type="EMBL" id="CACRTG010000001">
    <property type="protein sequence ID" value="VYS79327.1"/>
    <property type="molecule type" value="Genomic_DNA"/>
</dbReference>
<proteinExistence type="predicted"/>
<keyword evidence="1" id="KW-0812">Transmembrane</keyword>
<gene>
    <name evidence="3" type="ORF">CNLFYP112_00130</name>
</gene>
<keyword evidence="1" id="KW-0472">Membrane</keyword>
<evidence type="ECO:0000313" key="3">
    <source>
        <dbReference type="EMBL" id="VYS79327.1"/>
    </source>
</evidence>
<dbReference type="AlphaFoldDB" id="A0A6N2REI7"/>
<evidence type="ECO:0000256" key="1">
    <source>
        <dbReference type="SAM" id="Phobius"/>
    </source>
</evidence>